<dbReference type="PROSITE" id="PS50011">
    <property type="entry name" value="PROTEIN_KINASE_DOM"/>
    <property type="match status" value="1"/>
</dbReference>
<sequence length="63" mass="6429">AGTVSYWAPEVLSNQISAAGDIYALGMVMLQMLTGSEVAGPLLREVVAQAQAASQQPGGAQPQ</sequence>
<dbReference type="Gene3D" id="1.10.510.10">
    <property type="entry name" value="Transferase(Phosphotransferase) domain 1"/>
    <property type="match status" value="1"/>
</dbReference>
<dbReference type="Proteomes" id="UP000485058">
    <property type="component" value="Unassembled WGS sequence"/>
</dbReference>
<dbReference type="SUPFAM" id="SSF56112">
    <property type="entry name" value="Protein kinase-like (PK-like)"/>
    <property type="match status" value="1"/>
</dbReference>
<accession>A0A6A0APK1</accession>
<dbReference type="AlphaFoldDB" id="A0A6A0APK1"/>
<dbReference type="InterPro" id="IPR000719">
    <property type="entry name" value="Prot_kinase_dom"/>
</dbReference>
<dbReference type="EMBL" id="BLLF01009561">
    <property type="protein sequence ID" value="GFH33764.1"/>
    <property type="molecule type" value="Genomic_DNA"/>
</dbReference>
<protein>
    <recommendedName>
        <fullName evidence="1">Protein kinase domain-containing protein</fullName>
    </recommendedName>
</protein>
<keyword evidence="3" id="KW-1185">Reference proteome</keyword>
<evidence type="ECO:0000259" key="1">
    <source>
        <dbReference type="PROSITE" id="PS50011"/>
    </source>
</evidence>
<reference evidence="2 3" key="1">
    <citation type="submission" date="2020-02" db="EMBL/GenBank/DDBJ databases">
        <title>Draft genome sequence of Haematococcus lacustris strain NIES-144.</title>
        <authorList>
            <person name="Morimoto D."/>
            <person name="Nakagawa S."/>
            <person name="Yoshida T."/>
            <person name="Sawayama S."/>
        </authorList>
    </citation>
    <scope>NUCLEOTIDE SEQUENCE [LARGE SCALE GENOMIC DNA]</scope>
    <source>
        <strain evidence="2 3">NIES-144</strain>
    </source>
</reference>
<feature type="domain" description="Protein kinase" evidence="1">
    <location>
        <begin position="1"/>
        <end position="63"/>
    </location>
</feature>
<evidence type="ECO:0000313" key="2">
    <source>
        <dbReference type="EMBL" id="GFH33764.1"/>
    </source>
</evidence>
<evidence type="ECO:0000313" key="3">
    <source>
        <dbReference type="Proteomes" id="UP000485058"/>
    </source>
</evidence>
<organism evidence="2 3">
    <name type="scientific">Haematococcus lacustris</name>
    <name type="common">Green alga</name>
    <name type="synonym">Haematococcus pluvialis</name>
    <dbReference type="NCBI Taxonomy" id="44745"/>
    <lineage>
        <taxon>Eukaryota</taxon>
        <taxon>Viridiplantae</taxon>
        <taxon>Chlorophyta</taxon>
        <taxon>core chlorophytes</taxon>
        <taxon>Chlorophyceae</taxon>
        <taxon>CS clade</taxon>
        <taxon>Chlamydomonadales</taxon>
        <taxon>Haematococcaceae</taxon>
        <taxon>Haematococcus</taxon>
    </lineage>
</organism>
<dbReference type="InterPro" id="IPR011009">
    <property type="entry name" value="Kinase-like_dom_sf"/>
</dbReference>
<gene>
    <name evidence="2" type="ORF">HaLaN_33181</name>
</gene>
<feature type="non-terminal residue" evidence="2">
    <location>
        <position position="63"/>
    </location>
</feature>
<proteinExistence type="predicted"/>
<comment type="caution">
    <text evidence="2">The sequence shown here is derived from an EMBL/GenBank/DDBJ whole genome shotgun (WGS) entry which is preliminary data.</text>
</comment>
<dbReference type="GO" id="GO:0005524">
    <property type="term" value="F:ATP binding"/>
    <property type="evidence" value="ECO:0007669"/>
    <property type="project" value="InterPro"/>
</dbReference>
<name>A0A6A0APK1_HAELA</name>
<dbReference type="GO" id="GO:0004672">
    <property type="term" value="F:protein kinase activity"/>
    <property type="evidence" value="ECO:0007669"/>
    <property type="project" value="InterPro"/>
</dbReference>
<feature type="non-terminal residue" evidence="2">
    <location>
        <position position="1"/>
    </location>
</feature>